<organism evidence="3 4">
    <name type="scientific">Spirilliplanes yamanashiensis</name>
    <dbReference type="NCBI Taxonomy" id="42233"/>
    <lineage>
        <taxon>Bacteria</taxon>
        <taxon>Bacillati</taxon>
        <taxon>Actinomycetota</taxon>
        <taxon>Actinomycetes</taxon>
        <taxon>Micromonosporales</taxon>
        <taxon>Micromonosporaceae</taxon>
        <taxon>Spirilliplanes</taxon>
    </lineage>
</organism>
<name>A0A8J3Y6K5_9ACTN</name>
<evidence type="ECO:0000313" key="4">
    <source>
        <dbReference type="Proteomes" id="UP000652013"/>
    </source>
</evidence>
<protein>
    <recommendedName>
        <fullName evidence="5">Ricin B lectin domain-containing protein</fullName>
    </recommendedName>
</protein>
<feature type="signal peptide" evidence="2">
    <location>
        <begin position="1"/>
        <end position="29"/>
    </location>
</feature>
<gene>
    <name evidence="3" type="ORF">Sya03_16100</name>
</gene>
<evidence type="ECO:0000256" key="2">
    <source>
        <dbReference type="SAM" id="SignalP"/>
    </source>
</evidence>
<feature type="region of interest" description="Disordered" evidence="1">
    <location>
        <begin position="44"/>
        <end position="82"/>
    </location>
</feature>
<evidence type="ECO:0000256" key="1">
    <source>
        <dbReference type="SAM" id="MobiDB-lite"/>
    </source>
</evidence>
<keyword evidence="4" id="KW-1185">Reference proteome</keyword>
<evidence type="ECO:0000313" key="3">
    <source>
        <dbReference type="EMBL" id="GIJ02258.1"/>
    </source>
</evidence>
<comment type="caution">
    <text evidence="3">The sequence shown here is derived from an EMBL/GenBank/DDBJ whole genome shotgun (WGS) entry which is preliminary data.</text>
</comment>
<accession>A0A8J3Y6K5</accession>
<keyword evidence="2" id="KW-0732">Signal</keyword>
<feature type="chain" id="PRO_5035261014" description="Ricin B lectin domain-containing protein" evidence="2">
    <location>
        <begin position="30"/>
        <end position="227"/>
    </location>
</feature>
<proteinExistence type="predicted"/>
<sequence>MRTAKLITGAALIACTGMIGYSLMGQAAAAERAAGTTGTAVPAAAPADAAAHKAGKPKPRPSKTTTTRPKPKPTRTVDADDPLSGKVRVGIIRVQAFEGAIAVLPDGSLGEIDGTEGRENFVLAPTRNGTFLIKTLQRDVTAEPDCWRLHNPDNGQPLRVRAAACDAADRNQRFTIREISPDVYAISIFDAYLQASPTRGLILEELGDAPLTTTFTLVVRGAAPVLD</sequence>
<dbReference type="RefSeq" id="WP_203937557.1">
    <property type="nucleotide sequence ID" value="NZ_BAAAGJ010000019.1"/>
</dbReference>
<reference evidence="3" key="1">
    <citation type="submission" date="2021-01" db="EMBL/GenBank/DDBJ databases">
        <title>Whole genome shotgun sequence of Spirilliplanes yamanashiensis NBRC 15828.</title>
        <authorList>
            <person name="Komaki H."/>
            <person name="Tamura T."/>
        </authorList>
    </citation>
    <scope>NUCLEOTIDE SEQUENCE</scope>
    <source>
        <strain evidence="3">NBRC 15828</strain>
    </source>
</reference>
<dbReference type="Proteomes" id="UP000652013">
    <property type="component" value="Unassembled WGS sequence"/>
</dbReference>
<evidence type="ECO:0008006" key="5">
    <source>
        <dbReference type="Google" id="ProtNLM"/>
    </source>
</evidence>
<dbReference type="AlphaFoldDB" id="A0A8J3Y6K5"/>
<dbReference type="EMBL" id="BOOY01000008">
    <property type="protein sequence ID" value="GIJ02258.1"/>
    <property type="molecule type" value="Genomic_DNA"/>
</dbReference>